<dbReference type="Proteomes" id="UP001056120">
    <property type="component" value="Linkage Group LG18"/>
</dbReference>
<keyword evidence="2" id="KW-1185">Reference proteome</keyword>
<dbReference type="EMBL" id="CM042035">
    <property type="protein sequence ID" value="KAI3755935.1"/>
    <property type="molecule type" value="Genomic_DNA"/>
</dbReference>
<accession>A0ACB9EB71</accession>
<protein>
    <submittedName>
        <fullName evidence="1">Uncharacterized protein</fullName>
    </submittedName>
</protein>
<reference evidence="1 2" key="2">
    <citation type="journal article" date="2022" name="Mol. Ecol. Resour.">
        <title>The genomes of chicory, endive, great burdock and yacon provide insights into Asteraceae paleo-polyploidization history and plant inulin production.</title>
        <authorList>
            <person name="Fan W."/>
            <person name="Wang S."/>
            <person name="Wang H."/>
            <person name="Wang A."/>
            <person name="Jiang F."/>
            <person name="Liu H."/>
            <person name="Zhao H."/>
            <person name="Xu D."/>
            <person name="Zhang Y."/>
        </authorList>
    </citation>
    <scope>NUCLEOTIDE SEQUENCE [LARGE SCALE GENOMIC DNA]</scope>
    <source>
        <strain evidence="2">cv. Yunnan</strain>
        <tissue evidence="1">Leaves</tissue>
    </source>
</reference>
<organism evidence="1 2">
    <name type="scientific">Smallanthus sonchifolius</name>
    <dbReference type="NCBI Taxonomy" id="185202"/>
    <lineage>
        <taxon>Eukaryota</taxon>
        <taxon>Viridiplantae</taxon>
        <taxon>Streptophyta</taxon>
        <taxon>Embryophyta</taxon>
        <taxon>Tracheophyta</taxon>
        <taxon>Spermatophyta</taxon>
        <taxon>Magnoliopsida</taxon>
        <taxon>eudicotyledons</taxon>
        <taxon>Gunneridae</taxon>
        <taxon>Pentapetalae</taxon>
        <taxon>asterids</taxon>
        <taxon>campanulids</taxon>
        <taxon>Asterales</taxon>
        <taxon>Asteraceae</taxon>
        <taxon>Asteroideae</taxon>
        <taxon>Heliantheae alliance</taxon>
        <taxon>Millerieae</taxon>
        <taxon>Smallanthus</taxon>
    </lineage>
</organism>
<name>A0ACB9EB71_9ASTR</name>
<sequence>MATKGGQNKTGSPKVEVGEIDTRAPFQSVKEAVNLFGEGAFSSEKITNKKIKPHAAERALVKETKLNLAQKEISKLKEQLQGAETTKTDALTGLERAKRTVEDLTKKLEITNEAKRAAVNQAKLLGNRETNPNGNLKQGLENTKEQYAAVFTELNAAKLELRSIRHDRETTIEEQNDAKKQETESDVIKKVNLDRAGEISKEIISVQEAVEQVKQATMEAQQEQEKVFAEKKVRKLAHKAALEESTKKLLALRERVDPENSKDLETQFAETTSEVKRIQTETDNVRASDLDSLKTVTSELVGAKDSLQKVVEEESSLKKLLESLKTELENIKKEHEELKEKEAETESVVGNPNSKLQESKIKLENACVEEAKVAGTSDEMLSTFQQVIAEDENAKRESEEMKGKADELKKEAEAMQIALKEAESKLKIALKAVEAVKVSEKEAVKKLEAAQKEIDGLKVATKAALKRAEIAETCRKAVEGELKRWRDRGQKKAAETVALILQETQTLSLPSTPNYKQSTTEAKDKEDSH</sequence>
<proteinExistence type="predicted"/>
<comment type="caution">
    <text evidence="1">The sequence shown here is derived from an EMBL/GenBank/DDBJ whole genome shotgun (WGS) entry which is preliminary data.</text>
</comment>
<evidence type="ECO:0000313" key="2">
    <source>
        <dbReference type="Proteomes" id="UP001056120"/>
    </source>
</evidence>
<evidence type="ECO:0000313" key="1">
    <source>
        <dbReference type="EMBL" id="KAI3755935.1"/>
    </source>
</evidence>
<gene>
    <name evidence="1" type="ORF">L1987_55745</name>
</gene>
<reference evidence="2" key="1">
    <citation type="journal article" date="2022" name="Mol. Ecol. Resour.">
        <title>The genomes of chicory, endive, great burdock and yacon provide insights into Asteraceae palaeo-polyploidization history and plant inulin production.</title>
        <authorList>
            <person name="Fan W."/>
            <person name="Wang S."/>
            <person name="Wang H."/>
            <person name="Wang A."/>
            <person name="Jiang F."/>
            <person name="Liu H."/>
            <person name="Zhao H."/>
            <person name="Xu D."/>
            <person name="Zhang Y."/>
        </authorList>
    </citation>
    <scope>NUCLEOTIDE SEQUENCE [LARGE SCALE GENOMIC DNA]</scope>
    <source>
        <strain evidence="2">cv. Yunnan</strain>
    </source>
</reference>